<evidence type="ECO:0000313" key="2">
    <source>
        <dbReference type="Proteomes" id="UP000694892"/>
    </source>
</evidence>
<dbReference type="AlphaFoldDB" id="A0A974BTN5"/>
<sequence>MLPTVAPRHYWKASRCVITYILQGAQISVKLSRVSCIRAVSSSIVQIALILCKVCCHDISGDNQLIARDHLAAERICLVKCLADLLRNTIGRLCNNSHGLNGNVTEQSSCIKTCTACQWCCAMEQDHHIWIKEPISSQPRKQRGECNCEIRCFL</sequence>
<protein>
    <submittedName>
        <fullName evidence="1">Uncharacterized protein</fullName>
    </submittedName>
</protein>
<organism evidence="1 2">
    <name type="scientific">Xenopus laevis</name>
    <name type="common">African clawed frog</name>
    <dbReference type="NCBI Taxonomy" id="8355"/>
    <lineage>
        <taxon>Eukaryota</taxon>
        <taxon>Metazoa</taxon>
        <taxon>Chordata</taxon>
        <taxon>Craniata</taxon>
        <taxon>Vertebrata</taxon>
        <taxon>Euteleostomi</taxon>
        <taxon>Amphibia</taxon>
        <taxon>Batrachia</taxon>
        <taxon>Anura</taxon>
        <taxon>Pipoidea</taxon>
        <taxon>Pipidae</taxon>
        <taxon>Xenopodinae</taxon>
        <taxon>Xenopus</taxon>
        <taxon>Xenopus</taxon>
    </lineage>
</organism>
<accession>A0A974BTN5</accession>
<proteinExistence type="predicted"/>
<dbReference type="Proteomes" id="UP000694892">
    <property type="component" value="Chromosome 9_10S"/>
</dbReference>
<evidence type="ECO:0000313" key="1">
    <source>
        <dbReference type="EMBL" id="OCT60592.1"/>
    </source>
</evidence>
<reference evidence="2" key="1">
    <citation type="journal article" date="2016" name="Nature">
        <title>Genome evolution in the allotetraploid frog Xenopus laevis.</title>
        <authorList>
            <person name="Session A.M."/>
            <person name="Uno Y."/>
            <person name="Kwon T."/>
            <person name="Chapman J.A."/>
            <person name="Toyoda A."/>
            <person name="Takahashi S."/>
            <person name="Fukui A."/>
            <person name="Hikosaka A."/>
            <person name="Suzuki A."/>
            <person name="Kondo M."/>
            <person name="van Heeringen S.J."/>
            <person name="Quigley I."/>
            <person name="Heinz S."/>
            <person name="Ogino H."/>
            <person name="Ochi H."/>
            <person name="Hellsten U."/>
            <person name="Lyons J.B."/>
            <person name="Simakov O."/>
            <person name="Putnam N."/>
            <person name="Stites J."/>
            <person name="Kuroki Y."/>
            <person name="Tanaka T."/>
            <person name="Michiue T."/>
            <person name="Watanabe M."/>
            <person name="Bogdanovic O."/>
            <person name="Lister R."/>
            <person name="Georgiou G."/>
            <person name="Paranjpe S.S."/>
            <person name="van Kruijsbergen I."/>
            <person name="Shu S."/>
            <person name="Carlson J."/>
            <person name="Kinoshita T."/>
            <person name="Ohta Y."/>
            <person name="Mawaribuchi S."/>
            <person name="Jenkins J."/>
            <person name="Grimwood J."/>
            <person name="Schmutz J."/>
            <person name="Mitros T."/>
            <person name="Mozaffari S.V."/>
            <person name="Suzuki Y."/>
            <person name="Haramoto Y."/>
            <person name="Yamamoto T.S."/>
            <person name="Takagi C."/>
            <person name="Heald R."/>
            <person name="Miller K."/>
            <person name="Haudenschild C."/>
            <person name="Kitzman J."/>
            <person name="Nakayama T."/>
            <person name="Izutsu Y."/>
            <person name="Robert J."/>
            <person name="Fortriede J."/>
            <person name="Burns K."/>
            <person name="Lotay V."/>
            <person name="Karimi K."/>
            <person name="Yasuoka Y."/>
            <person name="Dichmann D.S."/>
            <person name="Flajnik M.F."/>
            <person name="Houston D.W."/>
            <person name="Shendure J."/>
            <person name="DuPasquier L."/>
            <person name="Vize P.D."/>
            <person name="Zorn A.M."/>
            <person name="Ito M."/>
            <person name="Marcotte E.M."/>
            <person name="Wallingford J.B."/>
            <person name="Ito Y."/>
            <person name="Asashima M."/>
            <person name="Ueno N."/>
            <person name="Matsuda Y."/>
            <person name="Veenstra G.J."/>
            <person name="Fujiyama A."/>
            <person name="Harland R.M."/>
            <person name="Taira M."/>
            <person name="Rokhsar D.S."/>
        </authorList>
    </citation>
    <scope>NUCLEOTIDE SEQUENCE [LARGE SCALE GENOMIC DNA]</scope>
    <source>
        <strain evidence="2">J</strain>
    </source>
</reference>
<dbReference type="EMBL" id="CM004483">
    <property type="protein sequence ID" value="OCT60592.1"/>
    <property type="molecule type" value="Genomic_DNA"/>
</dbReference>
<gene>
    <name evidence="1" type="ORF">XELAEV_18046616mg</name>
</gene>
<name>A0A974BTN5_XENLA</name>